<keyword evidence="6" id="KW-0325">Glycoprotein</keyword>
<dbReference type="EC" id="3.2.1.55" evidence="3"/>
<evidence type="ECO:0000313" key="9">
    <source>
        <dbReference type="Proteomes" id="UP000263900"/>
    </source>
</evidence>
<dbReference type="PANTHER" id="PTHR31776:SF0">
    <property type="entry name" value="ALPHA-L-ARABINOFURANOSIDASE 1"/>
    <property type="match status" value="1"/>
</dbReference>
<comment type="catalytic activity">
    <reaction evidence="1">
        <text>Hydrolysis of terminal non-reducing alpha-L-arabinofuranoside residues in alpha-L-arabinosides.</text>
        <dbReference type="EC" id="3.2.1.55"/>
    </reaction>
</comment>
<organism evidence="8 9">
    <name type="scientific">Paraflavitalea soli</name>
    <dbReference type="NCBI Taxonomy" id="2315862"/>
    <lineage>
        <taxon>Bacteria</taxon>
        <taxon>Pseudomonadati</taxon>
        <taxon>Bacteroidota</taxon>
        <taxon>Chitinophagia</taxon>
        <taxon>Chitinophagales</taxon>
        <taxon>Chitinophagaceae</taxon>
        <taxon>Paraflavitalea</taxon>
    </lineage>
</organism>
<dbReference type="InterPro" id="IPR010496">
    <property type="entry name" value="AL/BT2_dom"/>
</dbReference>
<dbReference type="SMART" id="SM00813">
    <property type="entry name" value="Alpha-L-AF_C"/>
    <property type="match status" value="1"/>
</dbReference>
<dbReference type="InterPro" id="IPR051563">
    <property type="entry name" value="Glycosyl_Hydrolase_51"/>
</dbReference>
<dbReference type="InterPro" id="IPR010720">
    <property type="entry name" value="Alpha-L-AF_C"/>
</dbReference>
<dbReference type="Gene3D" id="3.20.20.80">
    <property type="entry name" value="Glycosidases"/>
    <property type="match status" value="1"/>
</dbReference>
<evidence type="ECO:0000256" key="1">
    <source>
        <dbReference type="ARBA" id="ARBA00001462"/>
    </source>
</evidence>
<comment type="similarity">
    <text evidence="2">Belongs to the glycosyl hydrolase 51 family.</text>
</comment>
<dbReference type="SUPFAM" id="SSF51445">
    <property type="entry name" value="(Trans)glycosidases"/>
    <property type="match status" value="1"/>
</dbReference>
<evidence type="ECO:0000256" key="3">
    <source>
        <dbReference type="ARBA" id="ARBA00012670"/>
    </source>
</evidence>
<dbReference type="Gene3D" id="2.60.120.260">
    <property type="entry name" value="Galactose-binding domain-like"/>
    <property type="match status" value="1"/>
</dbReference>
<dbReference type="SUPFAM" id="SSF49785">
    <property type="entry name" value="Galactose-binding domain-like"/>
    <property type="match status" value="1"/>
</dbReference>
<dbReference type="Pfam" id="PF06964">
    <property type="entry name" value="Alpha-L-AF_C"/>
    <property type="match status" value="1"/>
</dbReference>
<evidence type="ECO:0000259" key="7">
    <source>
        <dbReference type="SMART" id="SM00813"/>
    </source>
</evidence>
<name>A0A3B7MN84_9BACT</name>
<protein>
    <recommendedName>
        <fullName evidence="3">non-reducing end alpha-L-arabinofuranosidase</fullName>
        <ecNumber evidence="3">3.2.1.55</ecNumber>
    </recommendedName>
</protein>
<feature type="domain" description="Alpha-L-arabinofuranosidase C-terminal" evidence="7">
    <location>
        <begin position="486"/>
        <end position="843"/>
    </location>
</feature>
<keyword evidence="4" id="KW-0732">Signal</keyword>
<dbReference type="Gene3D" id="2.60.120.560">
    <property type="entry name" value="Exo-inulinase, domain 1"/>
    <property type="match status" value="1"/>
</dbReference>
<evidence type="ECO:0000313" key="8">
    <source>
        <dbReference type="EMBL" id="AXY75974.1"/>
    </source>
</evidence>
<evidence type="ECO:0000256" key="6">
    <source>
        <dbReference type="ARBA" id="ARBA00023180"/>
    </source>
</evidence>
<dbReference type="GO" id="GO:0046373">
    <property type="term" value="P:L-arabinose metabolic process"/>
    <property type="evidence" value="ECO:0007669"/>
    <property type="project" value="InterPro"/>
</dbReference>
<dbReference type="OrthoDB" id="9758333at2"/>
<keyword evidence="9" id="KW-1185">Reference proteome</keyword>
<accession>A0A3B7MN84</accession>
<dbReference type="Pfam" id="PF02018">
    <property type="entry name" value="CBM_4_9"/>
    <property type="match status" value="1"/>
</dbReference>
<dbReference type="InterPro" id="IPR017853">
    <property type="entry name" value="GH"/>
</dbReference>
<dbReference type="AlphaFoldDB" id="A0A3B7MN84"/>
<evidence type="ECO:0000256" key="5">
    <source>
        <dbReference type="ARBA" id="ARBA00022801"/>
    </source>
</evidence>
<dbReference type="GO" id="GO:0046556">
    <property type="term" value="F:alpha-L-arabinofuranosidase activity"/>
    <property type="evidence" value="ECO:0007669"/>
    <property type="project" value="UniProtKB-EC"/>
</dbReference>
<dbReference type="InterPro" id="IPR003305">
    <property type="entry name" value="CenC_carb-bd"/>
</dbReference>
<dbReference type="Pfam" id="PF22848">
    <property type="entry name" value="ASD1_dom"/>
    <property type="match status" value="1"/>
</dbReference>
<reference evidence="8 9" key="1">
    <citation type="submission" date="2018-09" db="EMBL/GenBank/DDBJ databases">
        <title>Genome sequencing of strain 6GH32-13.</title>
        <authorList>
            <person name="Weon H.-Y."/>
            <person name="Heo J."/>
            <person name="Kwon S.-W."/>
        </authorList>
    </citation>
    <scope>NUCLEOTIDE SEQUENCE [LARGE SCALE GENOMIC DNA]</scope>
    <source>
        <strain evidence="8 9">5GH32-13</strain>
    </source>
</reference>
<evidence type="ECO:0000256" key="2">
    <source>
        <dbReference type="ARBA" id="ARBA00007186"/>
    </source>
</evidence>
<gene>
    <name evidence="8" type="ORF">D3H65_19180</name>
</gene>
<dbReference type="Proteomes" id="UP000263900">
    <property type="component" value="Chromosome"/>
</dbReference>
<sequence length="860" mass="96254">MQTKLFTLVSFALLSTASYSQRQASITIDASKPGAPVASTLHGIFFEEISHGGEGGLYGELIQNRGFEESRLPAGTKVEDGWLIPTARTPHFMLQPRVSDWRMRWPLTSQWPAWSLEAGPKADIQLQLTQANPLNEATPNSMQVNIQALDADGRNNLVNEGFWGIRVNSGEQYNFSFYARTDERYKGSVTVSLQAADGKILGKQVFDNIKGNTWKKYSSTLKPSASDLKARLVFSFGSTGTVWLDFVSLFPQQTFKNRPNGMRKDLALYLANLKPAFVRWPGGCFVEGINIENAANWKRTLGPVEKRPGTYSVWGYWSSDGFGYHEYLQFCEDLGADALYVFNAGVSCEYRSGTFIPEDSLQPLVDDVLDAIEYAIGPVNSKWGKVRAASGHPKPFPLKYVEIGNEQHGPRYARRYNIFYDAIKKKYPQLTLMASMGIGDINKRTLDSMHRVDMADEHAYKGAYWAFNNYDHFDKYKRGDWDVYVGEYATNAGVGSGNMLAALNDAVYIMGMERNGDLVKMSSYAPLFENVNTRHWPVNLINFDAGRSFGRISYYAIKMMNDHRADQNLQTTVTLPPSANPIPQFAGGIGLATWDTQTEYRDIEVIKGGATIYKSDFINRPQEWQSIRGKWVVKDSALAQTVQGAQRLNILTGKTFDTYTLKLKARKTGGTNAFIIPFAVKDGAQHMRVHIGSYVNLNSVVELVSDSFSVADMMPQKRLPAPIQTGRWYDITIEVGTDKVECYLDGNLLFTYREPNKFFSIAGRDQKTGDIIVKMVNGSETRYSTYINLEGIAGVAPTAMLISLQADAPQAENSLDQPEKYIPVSTTLTGIKPSFETSVKPYSISILRIKDATWKKQVYK</sequence>
<dbReference type="EMBL" id="CP032157">
    <property type="protein sequence ID" value="AXY75974.1"/>
    <property type="molecule type" value="Genomic_DNA"/>
</dbReference>
<evidence type="ECO:0000256" key="4">
    <source>
        <dbReference type="ARBA" id="ARBA00022729"/>
    </source>
</evidence>
<dbReference type="KEGG" id="pseg:D3H65_19180"/>
<dbReference type="RefSeq" id="WP_119051853.1">
    <property type="nucleotide sequence ID" value="NZ_CP032157.1"/>
</dbReference>
<dbReference type="InterPro" id="IPR055235">
    <property type="entry name" value="ASD1_cat"/>
</dbReference>
<dbReference type="Pfam" id="PF06439">
    <property type="entry name" value="3keto-disac_hyd"/>
    <property type="match status" value="1"/>
</dbReference>
<dbReference type="PANTHER" id="PTHR31776">
    <property type="entry name" value="ALPHA-L-ARABINOFURANOSIDASE 1"/>
    <property type="match status" value="1"/>
</dbReference>
<dbReference type="InterPro" id="IPR008979">
    <property type="entry name" value="Galactose-bd-like_sf"/>
</dbReference>
<proteinExistence type="inferred from homology"/>
<keyword evidence="5" id="KW-0378">Hydrolase</keyword>